<gene>
    <name evidence="1" type="ORF">LSALG_LOCUS2186</name>
</gene>
<dbReference type="Proteomes" id="UP001177003">
    <property type="component" value="Chromosome 0"/>
</dbReference>
<name>A0AA35UVG3_LACSI</name>
<sequence>MVCQDVTPTDRPPEETKGDVYVNPCVIVVILSSFTSTFDKKFCVIGDGEVLLMIQRLQGQLLLDDDKMLYPIEDNMGEVSQRNILGGCDQTRKVGSCGESNFFIGYRQPMLLLVLRLLLKNIRRHGVKLVMKERRRMVSILLQTIFQKAKKE</sequence>
<reference evidence="1" key="1">
    <citation type="submission" date="2023-04" db="EMBL/GenBank/DDBJ databases">
        <authorList>
            <person name="Vijverberg K."/>
            <person name="Xiong W."/>
            <person name="Schranz E."/>
        </authorList>
    </citation>
    <scope>NUCLEOTIDE SEQUENCE</scope>
</reference>
<protein>
    <submittedName>
        <fullName evidence="1">Uncharacterized protein</fullName>
    </submittedName>
</protein>
<keyword evidence="2" id="KW-1185">Reference proteome</keyword>
<evidence type="ECO:0000313" key="2">
    <source>
        <dbReference type="Proteomes" id="UP001177003"/>
    </source>
</evidence>
<organism evidence="1 2">
    <name type="scientific">Lactuca saligna</name>
    <name type="common">Willowleaf lettuce</name>
    <dbReference type="NCBI Taxonomy" id="75948"/>
    <lineage>
        <taxon>Eukaryota</taxon>
        <taxon>Viridiplantae</taxon>
        <taxon>Streptophyta</taxon>
        <taxon>Embryophyta</taxon>
        <taxon>Tracheophyta</taxon>
        <taxon>Spermatophyta</taxon>
        <taxon>Magnoliopsida</taxon>
        <taxon>eudicotyledons</taxon>
        <taxon>Gunneridae</taxon>
        <taxon>Pentapetalae</taxon>
        <taxon>asterids</taxon>
        <taxon>campanulids</taxon>
        <taxon>Asterales</taxon>
        <taxon>Asteraceae</taxon>
        <taxon>Cichorioideae</taxon>
        <taxon>Cichorieae</taxon>
        <taxon>Lactucinae</taxon>
        <taxon>Lactuca</taxon>
    </lineage>
</organism>
<dbReference type="EMBL" id="OX465086">
    <property type="protein sequence ID" value="CAI9261396.1"/>
    <property type="molecule type" value="Genomic_DNA"/>
</dbReference>
<dbReference type="AlphaFoldDB" id="A0AA35UVG3"/>
<accession>A0AA35UVG3</accession>
<evidence type="ECO:0000313" key="1">
    <source>
        <dbReference type="EMBL" id="CAI9261396.1"/>
    </source>
</evidence>
<proteinExistence type="predicted"/>